<dbReference type="SUPFAM" id="SSF48403">
    <property type="entry name" value="Ankyrin repeat"/>
    <property type="match status" value="1"/>
</dbReference>
<sequence length="518" mass="57187">MLADDTASERSGHPLLRTRTMSDAIEPSSPLQFMKSQDTQTTFGEDNEERRRLALESSQDGDERPRMSRRLSTKDNLRRLLSLKRKEARAKAQPLPPQPTDNSTPPNLTLWDAAKSGDAAALQYHLTASPTPSILVNSRDPDADFTLLHAVVSHVRDPTAAMHVLLDHGADVSARNMYNVQAIHIVPLTSSEPLNPLRLLLQCGADVNARDGDGWTPLHYTARFCPVPLPPMRMLVAQGAAIDARDTAGKTPLFCLLANRDDPDAVTWMVERRADAGAEADFLDKRSGATTRGTVLLQAVKYQRIGSLRVLVERAPECLKQGTVEQAVALVQRQRKAAKVETAGPGPNLLGNGEVVGEETVKEMEKVLREVNERVGEGRVKRPSLLRSLSIIPFLRRNLCGIGELKQYGSARTYLEFWGGPWSLCQGSIRTDSCVAPSGFEKPLTSIPHSQKLRHLPSQGMDIRLKSHIQQASIPNTFATAKVWERSENFPGREVEAQDASRKTEHPKARSVHCMDIV</sequence>
<dbReference type="Proteomes" id="UP000274822">
    <property type="component" value="Unassembled WGS sequence"/>
</dbReference>
<dbReference type="GO" id="GO:0045732">
    <property type="term" value="P:positive regulation of protein catabolic process"/>
    <property type="evidence" value="ECO:0007669"/>
    <property type="project" value="TreeGrafter"/>
</dbReference>
<evidence type="ECO:0000256" key="3">
    <source>
        <dbReference type="ARBA" id="ARBA00023043"/>
    </source>
</evidence>
<dbReference type="InterPro" id="IPR002110">
    <property type="entry name" value="Ankyrin_rpt"/>
</dbReference>
<evidence type="ECO:0000256" key="5">
    <source>
        <dbReference type="SAM" id="MobiDB-lite"/>
    </source>
</evidence>
<evidence type="ECO:0000313" key="6">
    <source>
        <dbReference type="EMBL" id="RUS31276.1"/>
    </source>
</evidence>
<keyword evidence="7" id="KW-1185">Reference proteome</keyword>
<dbReference type="PROSITE" id="PS50297">
    <property type="entry name" value="ANK_REP_REGION"/>
    <property type="match status" value="1"/>
</dbReference>
<dbReference type="Gene3D" id="1.25.40.20">
    <property type="entry name" value="Ankyrin repeat-containing domain"/>
    <property type="match status" value="1"/>
</dbReference>
<comment type="similarity">
    <text evidence="1">Belongs to the ankyrin SOCS box (ASB) family.</text>
</comment>
<gene>
    <name evidence="6" type="ORF">BC938DRAFT_478147</name>
</gene>
<feature type="region of interest" description="Disordered" evidence="5">
    <location>
        <begin position="1"/>
        <end position="76"/>
    </location>
</feature>
<organism evidence="6 7">
    <name type="scientific">Jimgerdemannia flammicorona</name>
    <dbReference type="NCBI Taxonomy" id="994334"/>
    <lineage>
        <taxon>Eukaryota</taxon>
        <taxon>Fungi</taxon>
        <taxon>Fungi incertae sedis</taxon>
        <taxon>Mucoromycota</taxon>
        <taxon>Mucoromycotina</taxon>
        <taxon>Endogonomycetes</taxon>
        <taxon>Endogonales</taxon>
        <taxon>Endogonaceae</taxon>
        <taxon>Jimgerdemannia</taxon>
    </lineage>
</organism>
<evidence type="ECO:0000256" key="4">
    <source>
        <dbReference type="PROSITE-ProRule" id="PRU00023"/>
    </source>
</evidence>
<keyword evidence="3 4" id="KW-0040">ANK repeat</keyword>
<evidence type="ECO:0000256" key="2">
    <source>
        <dbReference type="ARBA" id="ARBA00022737"/>
    </source>
</evidence>
<feature type="compositionally biased region" description="Polar residues" evidence="5">
    <location>
        <begin position="29"/>
        <end position="44"/>
    </location>
</feature>
<reference evidence="6 7" key="1">
    <citation type="journal article" date="2018" name="New Phytol.">
        <title>Phylogenomics of Endogonaceae and evolution of mycorrhizas within Mucoromycota.</title>
        <authorList>
            <person name="Chang Y."/>
            <person name="Desiro A."/>
            <person name="Na H."/>
            <person name="Sandor L."/>
            <person name="Lipzen A."/>
            <person name="Clum A."/>
            <person name="Barry K."/>
            <person name="Grigoriev I.V."/>
            <person name="Martin F.M."/>
            <person name="Stajich J.E."/>
            <person name="Smith M.E."/>
            <person name="Bonito G."/>
            <person name="Spatafora J.W."/>
        </authorList>
    </citation>
    <scope>NUCLEOTIDE SEQUENCE [LARGE SCALE GENOMIC DNA]</scope>
    <source>
        <strain evidence="6 7">AD002</strain>
    </source>
</reference>
<keyword evidence="2" id="KW-0677">Repeat</keyword>
<dbReference type="InterPro" id="IPR051573">
    <property type="entry name" value="Ankyrin-SOCS_box_domain"/>
</dbReference>
<evidence type="ECO:0000313" key="7">
    <source>
        <dbReference type="Proteomes" id="UP000274822"/>
    </source>
</evidence>
<comment type="caution">
    <text evidence="6">The sequence shown here is derived from an EMBL/GenBank/DDBJ whole genome shotgun (WGS) entry which is preliminary data.</text>
</comment>
<dbReference type="Pfam" id="PF12796">
    <property type="entry name" value="Ank_2"/>
    <property type="match status" value="1"/>
</dbReference>
<protein>
    <submittedName>
        <fullName evidence="6">Ankyrin repeat-containing domain protein</fullName>
    </submittedName>
</protein>
<dbReference type="PANTHER" id="PTHR24136">
    <property type="entry name" value="SOWAH (DROSOPHILA) HOMOLOG"/>
    <property type="match status" value="1"/>
</dbReference>
<accession>A0A433QNB4</accession>
<dbReference type="AlphaFoldDB" id="A0A433QNB4"/>
<dbReference type="PROSITE" id="PS50088">
    <property type="entry name" value="ANK_REPEAT"/>
    <property type="match status" value="1"/>
</dbReference>
<name>A0A433QNB4_9FUNG</name>
<dbReference type="PANTHER" id="PTHR24136:SF15">
    <property type="entry name" value="ANK_REP_REGION DOMAIN-CONTAINING PROTEIN"/>
    <property type="match status" value="1"/>
</dbReference>
<feature type="repeat" description="ANK" evidence="4">
    <location>
        <begin position="213"/>
        <end position="247"/>
    </location>
</feature>
<feature type="compositionally biased region" description="Basic and acidic residues" evidence="5">
    <location>
        <begin position="61"/>
        <end position="76"/>
    </location>
</feature>
<proteinExistence type="inferred from homology"/>
<evidence type="ECO:0000256" key="1">
    <source>
        <dbReference type="ARBA" id="ARBA00005949"/>
    </source>
</evidence>
<feature type="compositionally biased region" description="Basic and acidic residues" evidence="5">
    <location>
        <begin position="492"/>
        <end position="508"/>
    </location>
</feature>
<dbReference type="SMART" id="SM00248">
    <property type="entry name" value="ANK"/>
    <property type="match status" value="3"/>
</dbReference>
<dbReference type="GO" id="GO:0016567">
    <property type="term" value="P:protein ubiquitination"/>
    <property type="evidence" value="ECO:0007669"/>
    <property type="project" value="TreeGrafter"/>
</dbReference>
<dbReference type="EMBL" id="RBNJ01003111">
    <property type="protein sequence ID" value="RUS31276.1"/>
    <property type="molecule type" value="Genomic_DNA"/>
</dbReference>
<feature type="region of interest" description="Disordered" evidence="5">
    <location>
        <begin position="492"/>
        <end position="511"/>
    </location>
</feature>
<dbReference type="InterPro" id="IPR036770">
    <property type="entry name" value="Ankyrin_rpt-contain_sf"/>
</dbReference>